<dbReference type="OMA" id="FSNVKQM"/>
<feature type="compositionally biased region" description="Polar residues" evidence="1">
    <location>
        <begin position="95"/>
        <end position="110"/>
    </location>
</feature>
<name>A0A914BNN5_PATMI</name>
<feature type="region of interest" description="Disordered" evidence="1">
    <location>
        <begin position="1"/>
        <end position="110"/>
    </location>
</feature>
<evidence type="ECO:0000256" key="1">
    <source>
        <dbReference type="SAM" id="MobiDB-lite"/>
    </source>
</evidence>
<dbReference type="SUPFAM" id="SSF48065">
    <property type="entry name" value="DBL homology domain (DH-domain)"/>
    <property type="match status" value="1"/>
</dbReference>
<keyword evidence="4" id="KW-1185">Reference proteome</keyword>
<feature type="domain" description="DH" evidence="2">
    <location>
        <begin position="255"/>
        <end position="392"/>
    </location>
</feature>
<evidence type="ECO:0000313" key="3">
    <source>
        <dbReference type="EnsemblMetazoa" id="XP_038077097.1"/>
    </source>
</evidence>
<dbReference type="Pfam" id="PF00621">
    <property type="entry name" value="RhoGEF"/>
    <property type="match status" value="1"/>
</dbReference>
<dbReference type="GO" id="GO:0005085">
    <property type="term" value="F:guanyl-nucleotide exchange factor activity"/>
    <property type="evidence" value="ECO:0007669"/>
    <property type="project" value="InterPro"/>
</dbReference>
<dbReference type="OrthoDB" id="6424969at2759"/>
<sequence>MASRSIKKKGFFQGMRKRSASFAHPGETGPKECSTDFQAYLKAIVESKATQHPETPPKNEDEEEQPQRRLRSYSDPSGGLSSHKTTPNPILKTIPETSPSKTRRSSLSQTQNLTSDFTFFEDEENEDDIWSSVESFDSGDVEIYSNSPRTRRHSCSEKNVRFGPVQMRDPPLNQGIEVFTWLPNGNRLTLTGQPGMKIKDLVADVTMEYQIPRHRLRRASTLGIVRDDARLSTLARQEIIIESRCVEETEEDADKRLAVLNEFISTERAYCNLLQSIFTTYKEPLRKSPSMPKSDHTRIFSNVKQMVTVSVTFLTKLEEVASSWDPNTSTIGDLFDEEFLEEFKEYYAHFRVMRLLLVFLQNNNKDFVHLCREKRGASWHTLDSLLLLPVSHRFKVAVQYGMSSHLSPTVHPTEACSLGLPAY</sequence>
<dbReference type="EnsemblMetazoa" id="XM_038221169.1">
    <property type="protein sequence ID" value="XP_038077097.1"/>
    <property type="gene ID" value="LOC119744946"/>
</dbReference>
<evidence type="ECO:0000259" key="2">
    <source>
        <dbReference type="PROSITE" id="PS50010"/>
    </source>
</evidence>
<protein>
    <recommendedName>
        <fullName evidence="2">DH domain-containing protein</fullName>
    </recommendedName>
</protein>
<dbReference type="SMART" id="SM00325">
    <property type="entry name" value="RhoGEF"/>
    <property type="match status" value="1"/>
</dbReference>
<dbReference type="GO" id="GO:0005737">
    <property type="term" value="C:cytoplasm"/>
    <property type="evidence" value="ECO:0007669"/>
    <property type="project" value="TreeGrafter"/>
</dbReference>
<dbReference type="PANTHER" id="PTHR12673">
    <property type="entry name" value="FACIOGENITAL DYSPLASIA PROTEIN"/>
    <property type="match status" value="1"/>
</dbReference>
<reference evidence="3" key="1">
    <citation type="submission" date="2022-11" db="UniProtKB">
        <authorList>
            <consortium name="EnsemblMetazoa"/>
        </authorList>
    </citation>
    <scope>IDENTIFICATION</scope>
</reference>
<feature type="compositionally biased region" description="Polar residues" evidence="1">
    <location>
        <begin position="79"/>
        <end position="88"/>
    </location>
</feature>
<dbReference type="Gene3D" id="1.20.900.10">
    <property type="entry name" value="Dbl homology (DH) domain"/>
    <property type="match status" value="1"/>
</dbReference>
<organism evidence="3 4">
    <name type="scientific">Patiria miniata</name>
    <name type="common">Bat star</name>
    <name type="synonym">Asterina miniata</name>
    <dbReference type="NCBI Taxonomy" id="46514"/>
    <lineage>
        <taxon>Eukaryota</taxon>
        <taxon>Metazoa</taxon>
        <taxon>Echinodermata</taxon>
        <taxon>Eleutherozoa</taxon>
        <taxon>Asterozoa</taxon>
        <taxon>Asteroidea</taxon>
        <taxon>Valvatacea</taxon>
        <taxon>Valvatida</taxon>
        <taxon>Asterinidae</taxon>
        <taxon>Patiria</taxon>
    </lineage>
</organism>
<dbReference type="InterPro" id="IPR051092">
    <property type="entry name" value="FYVE_RhoGEF_PH"/>
</dbReference>
<dbReference type="PROSITE" id="PS50010">
    <property type="entry name" value="DH_2"/>
    <property type="match status" value="1"/>
</dbReference>
<dbReference type="Proteomes" id="UP000887568">
    <property type="component" value="Unplaced"/>
</dbReference>
<proteinExistence type="predicted"/>
<feature type="compositionally biased region" description="Basic and acidic residues" evidence="1">
    <location>
        <begin position="49"/>
        <end position="59"/>
    </location>
</feature>
<dbReference type="InterPro" id="IPR035899">
    <property type="entry name" value="DBL_dom_sf"/>
</dbReference>
<dbReference type="InterPro" id="IPR000219">
    <property type="entry name" value="DH_dom"/>
</dbReference>
<evidence type="ECO:0000313" key="4">
    <source>
        <dbReference type="Proteomes" id="UP000887568"/>
    </source>
</evidence>
<accession>A0A914BNN5</accession>
<dbReference type="GeneID" id="119744946"/>
<feature type="compositionally biased region" description="Basic residues" evidence="1">
    <location>
        <begin position="1"/>
        <end position="19"/>
    </location>
</feature>
<dbReference type="AlphaFoldDB" id="A0A914BNN5"/>
<dbReference type="RefSeq" id="XP_038077097.1">
    <property type="nucleotide sequence ID" value="XM_038221169.1"/>
</dbReference>
<dbReference type="PANTHER" id="PTHR12673:SF159">
    <property type="entry name" value="LD03170P"/>
    <property type="match status" value="1"/>
</dbReference>